<organism evidence="1 2">
    <name type="scientific">Aquimarina amphilecti</name>
    <dbReference type="NCBI Taxonomy" id="1038014"/>
    <lineage>
        <taxon>Bacteria</taxon>
        <taxon>Pseudomonadati</taxon>
        <taxon>Bacteroidota</taxon>
        <taxon>Flavobacteriia</taxon>
        <taxon>Flavobacteriales</taxon>
        <taxon>Flavobacteriaceae</taxon>
        <taxon>Aquimarina</taxon>
    </lineage>
</organism>
<gene>
    <name evidence="1" type="ORF">SAMN04487910_4035</name>
</gene>
<evidence type="ECO:0000313" key="1">
    <source>
        <dbReference type="EMBL" id="SEM06771.1"/>
    </source>
</evidence>
<dbReference type="PANTHER" id="PTHR47572:SF4">
    <property type="entry name" value="LACTONASE DRP35"/>
    <property type="match status" value="1"/>
</dbReference>
<dbReference type="InterPro" id="IPR011042">
    <property type="entry name" value="6-blade_b-propeller_TolB-like"/>
</dbReference>
<sequence>MKRTVNFFSVVKKAICSSVTLSFFVLSLLVISCRPGEVPNIVTTVETVTDGSFHDGLAIDRKGNLYGSDFVGNTVYKMTPSREVTVFVDGLVSPNGIDINKNDEVYVCDHFGNTIYKYSEEGVQLDSIPAISPAGIKRIPGTNDMLFVEYNTNTINLLSEDNTITKLYEGSPINGPAGIAFDNRGETYIGNFNDRKIYKFKDGTLSFIAELPAEAPNANFLGFLTYARGFLFATQLGEHKIYKINPNKENDFEVFAGSVLGNEDGDVSEATFNFPNGILASKNQKILYISDAGTKNLRIIESGIEH</sequence>
<accession>A0A1H7VBW7</accession>
<dbReference type="OrthoDB" id="1156241at2"/>
<dbReference type="STRING" id="1038014.SAMN04487910_4035"/>
<reference evidence="1 2" key="1">
    <citation type="submission" date="2016-10" db="EMBL/GenBank/DDBJ databases">
        <authorList>
            <person name="de Groot N.N."/>
        </authorList>
    </citation>
    <scope>NUCLEOTIDE SEQUENCE [LARGE SCALE GENOMIC DNA]</scope>
    <source>
        <strain evidence="1 2">DSM 25232</strain>
    </source>
</reference>
<dbReference type="Proteomes" id="UP000198521">
    <property type="component" value="Unassembled WGS sequence"/>
</dbReference>
<dbReference type="Gene3D" id="2.120.10.30">
    <property type="entry name" value="TolB, C-terminal domain"/>
    <property type="match status" value="2"/>
</dbReference>
<keyword evidence="2" id="KW-1185">Reference proteome</keyword>
<dbReference type="RefSeq" id="WP_091411762.1">
    <property type="nucleotide sequence ID" value="NZ_FOAB01000008.1"/>
</dbReference>
<dbReference type="AlphaFoldDB" id="A0A1H7VBW7"/>
<dbReference type="InterPro" id="IPR051262">
    <property type="entry name" value="SMP-30/CGR1_Lactonase"/>
</dbReference>
<proteinExistence type="predicted"/>
<dbReference type="SUPFAM" id="SSF63829">
    <property type="entry name" value="Calcium-dependent phosphotriesterase"/>
    <property type="match status" value="1"/>
</dbReference>
<dbReference type="PROSITE" id="PS51257">
    <property type="entry name" value="PROKAR_LIPOPROTEIN"/>
    <property type="match status" value="1"/>
</dbReference>
<protein>
    <recommendedName>
        <fullName evidence="3">SMP-30/Gluconolaconase/LRE-like region-containing protein</fullName>
    </recommendedName>
</protein>
<evidence type="ECO:0000313" key="2">
    <source>
        <dbReference type="Proteomes" id="UP000198521"/>
    </source>
</evidence>
<dbReference type="EMBL" id="FOAB01000008">
    <property type="protein sequence ID" value="SEM06771.1"/>
    <property type="molecule type" value="Genomic_DNA"/>
</dbReference>
<name>A0A1H7VBW7_AQUAM</name>
<evidence type="ECO:0008006" key="3">
    <source>
        <dbReference type="Google" id="ProtNLM"/>
    </source>
</evidence>
<dbReference type="PANTHER" id="PTHR47572">
    <property type="entry name" value="LIPOPROTEIN-RELATED"/>
    <property type="match status" value="1"/>
</dbReference>